<reference evidence="2 3" key="1">
    <citation type="submission" date="2019-05" db="EMBL/GenBank/DDBJ databases">
        <title>Arcobacter sp. nov., isolated from sea sediment.</title>
        <authorList>
            <person name="Kim W."/>
        </authorList>
    </citation>
    <scope>NUCLEOTIDE SEQUENCE [LARGE SCALE GENOMIC DNA]</scope>
    <source>
        <strain evidence="2 3">CAU 1517</strain>
    </source>
</reference>
<gene>
    <name evidence="2" type="ORF">FDK22_04450</name>
</gene>
<organism evidence="2 3">
    <name type="scientific">Arcobacter arenosus</name>
    <dbReference type="NCBI Taxonomy" id="2576037"/>
    <lineage>
        <taxon>Bacteria</taxon>
        <taxon>Pseudomonadati</taxon>
        <taxon>Campylobacterota</taxon>
        <taxon>Epsilonproteobacteria</taxon>
        <taxon>Campylobacterales</taxon>
        <taxon>Arcobacteraceae</taxon>
        <taxon>Arcobacter</taxon>
    </lineage>
</organism>
<evidence type="ECO:0000313" key="3">
    <source>
        <dbReference type="Proteomes" id="UP000308901"/>
    </source>
</evidence>
<dbReference type="Proteomes" id="UP000308901">
    <property type="component" value="Unassembled WGS sequence"/>
</dbReference>
<feature type="region of interest" description="Disordered" evidence="1">
    <location>
        <begin position="1"/>
        <end position="38"/>
    </location>
</feature>
<dbReference type="AlphaFoldDB" id="A0A5R8Y217"/>
<accession>A0A5R8Y217</accession>
<dbReference type="RefSeq" id="WP_138151713.1">
    <property type="nucleotide sequence ID" value="NZ_VANU01000002.1"/>
</dbReference>
<proteinExistence type="predicted"/>
<evidence type="ECO:0000313" key="2">
    <source>
        <dbReference type="EMBL" id="TLP39129.1"/>
    </source>
</evidence>
<comment type="caution">
    <text evidence="2">The sequence shown here is derived from an EMBL/GenBank/DDBJ whole genome shotgun (WGS) entry which is preliminary data.</text>
</comment>
<sequence length="176" mass="20830">MFSNFLGKKDNKEPKQVDSEKIDETIVIQKEEPKGKESEPLVIKTNTEDDFDKKQCIDMGLDIKENVKRASHAFFNSKNKQKADAYLMFEEYISSLSSERTRELQKMKYLDFIEEEEKIFTMLKNGFAQSVSKGASLDENSRKIVDFIFGDIKKFPSKGHRYWYYKTYIWQKRETD</sequence>
<name>A0A5R8Y217_9BACT</name>
<keyword evidence="3" id="KW-1185">Reference proteome</keyword>
<dbReference type="OrthoDB" id="9882628at2"/>
<protein>
    <submittedName>
        <fullName evidence="2">Uncharacterized protein</fullName>
    </submittedName>
</protein>
<dbReference type="EMBL" id="VANU01000002">
    <property type="protein sequence ID" value="TLP39129.1"/>
    <property type="molecule type" value="Genomic_DNA"/>
</dbReference>
<feature type="compositionally biased region" description="Basic and acidic residues" evidence="1">
    <location>
        <begin position="7"/>
        <end position="38"/>
    </location>
</feature>
<evidence type="ECO:0000256" key="1">
    <source>
        <dbReference type="SAM" id="MobiDB-lite"/>
    </source>
</evidence>